<evidence type="ECO:0000313" key="1">
    <source>
        <dbReference type="EMBL" id="KAJ9094216.1"/>
    </source>
</evidence>
<organism evidence="1 2">
    <name type="scientific">Naganishia adeliensis</name>
    <dbReference type="NCBI Taxonomy" id="92952"/>
    <lineage>
        <taxon>Eukaryota</taxon>
        <taxon>Fungi</taxon>
        <taxon>Dikarya</taxon>
        <taxon>Basidiomycota</taxon>
        <taxon>Agaricomycotina</taxon>
        <taxon>Tremellomycetes</taxon>
        <taxon>Filobasidiales</taxon>
        <taxon>Filobasidiaceae</taxon>
        <taxon>Naganishia</taxon>
    </lineage>
</organism>
<dbReference type="Proteomes" id="UP001230649">
    <property type="component" value="Unassembled WGS sequence"/>
</dbReference>
<dbReference type="EMBL" id="JASBWS010000141">
    <property type="protein sequence ID" value="KAJ9094216.1"/>
    <property type="molecule type" value="Genomic_DNA"/>
</dbReference>
<name>A0ACC2V5T6_9TREE</name>
<proteinExistence type="predicted"/>
<sequence length="980" mass="109508">MAPAARSKTKKQEVEPSSLDDLDPIISIIPTIFSQAQSSISNHKKNIVALRKIQEKCSLVTDEKMGKAVGEKVFNNAFIDMVNRVLSVKKGVSVADRVVQFVGKFVAYTVDQDTNKEAQDDEDEDAEESFSGRFADKLLKHLLAGCHAKDKNVRYRVVQLIVVMINGLGELDDDLYVLLRSTLLERARDKETPVRIQAALGLAKLRGAEDPDDLEEDEENLDEVLLDLLRFDGAPEVRRAALYNLPRTPATVPHILARTRDSDATLRRIVYLGPLSTQALPDPRVLSIAQREEVVKNGLGDREPAVRRAAAFMLGEWLTAAGGDLLEFLRRFDVVSSQVAEDALLSLFVTRKEIVDGIAFDADYWTVLTPEKAFLARVFVEHCISKNDDARLERVLPVVTAMAFKLQEEYNLLEELTPADEIDQDEPLPIEYVERTFVVTELCKMAVNLDYSDEIGRRKMFQLAREMISQRTLPETIIPLCLDVLYKISDGERDLIRVIVDVVTELRVGPGDDREPDETMSIAGSVRHQRRNSVATTTSDNAQDPYMAALVDSRCLSICISLLERVNGTLQENSVFHGLLPDLIIPAVKNKYEPFLRDQGLICLGLCSMIDSHMAKNSIGLFMQQIGQAEGELQVKVAKIVFDLFMVHDPFNLLTGVMPAERIVEFMAHMLQQDSPAVQAVACEGLAKLMLSGMLYDKSLLQNLIILYLSPETSTNLPLRQCLSYFFPVYCYSSVVNQQRMRSISVETLELLAEENEEAGSDSYIPLSQVTLVLIDWTDPEKIADNDGAGPDAEVHLDLAIEISRTIYRHQNKDHRKLLASMLGKLRLPDTPTAHKVQELALLLRHLVERHPMGDVASRNAVTRFENSLKKKYGELLGEMDEESLRIDAELKDAWEFIDDSDGEENGKSRVNSRAASSTPQPQRRSRRISARDGQDDELTASETESVIVPGAGDAVVDDDARSVDSMLDGDAEEDSNLDE</sequence>
<evidence type="ECO:0000313" key="2">
    <source>
        <dbReference type="Proteomes" id="UP001230649"/>
    </source>
</evidence>
<comment type="caution">
    <text evidence="1">The sequence shown here is derived from an EMBL/GenBank/DDBJ whole genome shotgun (WGS) entry which is preliminary data.</text>
</comment>
<reference evidence="1" key="1">
    <citation type="submission" date="2023-04" db="EMBL/GenBank/DDBJ databases">
        <title>Draft Genome sequencing of Naganishia species isolated from polar environments using Oxford Nanopore Technology.</title>
        <authorList>
            <person name="Leo P."/>
            <person name="Venkateswaran K."/>
        </authorList>
    </citation>
    <scope>NUCLEOTIDE SEQUENCE</scope>
    <source>
        <strain evidence="1">MNA-CCFEE 5262</strain>
    </source>
</reference>
<gene>
    <name evidence="1" type="ORF">QFC20_006949</name>
</gene>
<protein>
    <submittedName>
        <fullName evidence="1">Uncharacterized protein</fullName>
    </submittedName>
</protein>
<accession>A0ACC2V5T6</accession>
<keyword evidence="2" id="KW-1185">Reference proteome</keyword>